<dbReference type="InterPro" id="IPR001451">
    <property type="entry name" value="Hexapep"/>
</dbReference>
<evidence type="ECO:0000313" key="4">
    <source>
        <dbReference type="Proteomes" id="UP000473571"/>
    </source>
</evidence>
<dbReference type="AlphaFoldDB" id="A0A6L3NMD7"/>
<dbReference type="GO" id="GO:0008374">
    <property type="term" value="F:O-acyltransferase activity"/>
    <property type="evidence" value="ECO:0007669"/>
    <property type="project" value="TreeGrafter"/>
</dbReference>
<dbReference type="PANTHER" id="PTHR23416">
    <property type="entry name" value="SIALIC ACID SYNTHASE-RELATED"/>
    <property type="match status" value="1"/>
</dbReference>
<evidence type="ECO:0000256" key="2">
    <source>
        <dbReference type="ARBA" id="ARBA00022679"/>
    </source>
</evidence>
<organism evidence="3 4">
    <name type="scientific">Burkholderia territorii</name>
    <dbReference type="NCBI Taxonomy" id="1503055"/>
    <lineage>
        <taxon>Bacteria</taxon>
        <taxon>Pseudomonadati</taxon>
        <taxon>Pseudomonadota</taxon>
        <taxon>Betaproteobacteria</taxon>
        <taxon>Burkholderiales</taxon>
        <taxon>Burkholderiaceae</taxon>
        <taxon>Burkholderia</taxon>
        <taxon>Burkholderia cepacia complex</taxon>
    </lineage>
</organism>
<dbReference type="InterPro" id="IPR051159">
    <property type="entry name" value="Hexapeptide_acetyltransf"/>
</dbReference>
<proteinExistence type="inferred from homology"/>
<comment type="caution">
    <text evidence="3">The sequence shown here is derived from an EMBL/GenBank/DDBJ whole genome shotgun (WGS) entry which is preliminary data.</text>
</comment>
<sequence>MFRCIRSIERPRRSQSDMHMFQRLRARIRERLIEAVTDRVVSRLAESSEFTTRVARCVATEHATQTPQSVPWESDSVVERLAERMTPGIAQRLVMTPVVFGGGWDRISLGEGVQLVNTLMNVSSGHIVIGDQTFFGHNVSLITGTHPLTEQMSARHDYPREGRDIVIGRGVWIASNAVVMGPCTIGDHAVIAAGAIVTCDEVEAGWLYGGVPARKIRKLI</sequence>
<keyword evidence="2 3" id="KW-0808">Transferase</keyword>
<evidence type="ECO:0000313" key="3">
    <source>
        <dbReference type="EMBL" id="KAB0685842.1"/>
    </source>
</evidence>
<dbReference type="Gene3D" id="2.160.10.10">
    <property type="entry name" value="Hexapeptide repeat proteins"/>
    <property type="match status" value="1"/>
</dbReference>
<protein>
    <submittedName>
        <fullName evidence="3">Acyltransferase</fullName>
    </submittedName>
</protein>
<gene>
    <name evidence="3" type="ORF">F7R13_02940</name>
</gene>
<keyword evidence="3" id="KW-0012">Acyltransferase</keyword>
<name>A0A6L3NMD7_9BURK</name>
<dbReference type="Pfam" id="PF00132">
    <property type="entry name" value="Hexapep"/>
    <property type="match status" value="1"/>
</dbReference>
<accession>A0A6L3NMD7</accession>
<dbReference type="Proteomes" id="UP000473571">
    <property type="component" value="Unassembled WGS sequence"/>
</dbReference>
<dbReference type="SUPFAM" id="SSF51161">
    <property type="entry name" value="Trimeric LpxA-like enzymes"/>
    <property type="match status" value="1"/>
</dbReference>
<dbReference type="GO" id="GO:0005829">
    <property type="term" value="C:cytosol"/>
    <property type="evidence" value="ECO:0007669"/>
    <property type="project" value="TreeGrafter"/>
</dbReference>
<dbReference type="PANTHER" id="PTHR23416:SF23">
    <property type="entry name" value="ACETYLTRANSFERASE C18B11.09C-RELATED"/>
    <property type="match status" value="1"/>
</dbReference>
<dbReference type="CDD" id="cd04647">
    <property type="entry name" value="LbH_MAT_like"/>
    <property type="match status" value="1"/>
</dbReference>
<dbReference type="InterPro" id="IPR011004">
    <property type="entry name" value="Trimer_LpxA-like_sf"/>
</dbReference>
<comment type="similarity">
    <text evidence="1">Belongs to the transferase hexapeptide repeat family.</text>
</comment>
<evidence type="ECO:0000256" key="1">
    <source>
        <dbReference type="ARBA" id="ARBA00007274"/>
    </source>
</evidence>
<dbReference type="EMBL" id="VZOL01000015">
    <property type="protein sequence ID" value="KAB0685842.1"/>
    <property type="molecule type" value="Genomic_DNA"/>
</dbReference>
<reference evidence="3 4" key="1">
    <citation type="submission" date="2019-09" db="EMBL/GenBank/DDBJ databases">
        <title>Draft genome sequences of 48 bacterial type strains from the CCUG.</title>
        <authorList>
            <person name="Tunovic T."/>
            <person name="Pineiro-Iglesias B."/>
            <person name="Unosson C."/>
            <person name="Inganas E."/>
            <person name="Ohlen M."/>
            <person name="Cardew S."/>
            <person name="Jensie-Markopoulos S."/>
            <person name="Salva-Serra F."/>
            <person name="Jaen-Luchoro D."/>
            <person name="Karlsson R."/>
            <person name="Svensson-Stadler L."/>
            <person name="Chun J."/>
            <person name="Moore E."/>
        </authorList>
    </citation>
    <scope>NUCLEOTIDE SEQUENCE [LARGE SCALE GENOMIC DNA]</scope>
    <source>
        <strain evidence="3 4">CCUG 65687</strain>
    </source>
</reference>